<protein>
    <submittedName>
        <fullName evidence="1">Uncharacterized protein</fullName>
    </submittedName>
</protein>
<organism evidence="1 2">
    <name type="scientific">Candidatus Methanogaster sp</name>
    <dbReference type="NCBI Taxonomy" id="3386292"/>
    <lineage>
        <taxon>Archaea</taxon>
        <taxon>Methanobacteriati</taxon>
        <taxon>Methanobacteriota</taxon>
        <taxon>Stenosarchaea group</taxon>
        <taxon>Methanomicrobia</taxon>
        <taxon>Methanosarcinales</taxon>
        <taxon>ANME-2 cluster</taxon>
        <taxon>Candidatus Methanogasteraceae</taxon>
        <taxon>Candidatus Methanogaster</taxon>
    </lineage>
</organism>
<sequence>MVRISTDISLWIDRETRDLELEKKIPDLKPMIRLKSAILFTGKDVPDIAIIDTGAHISLIPFQTWEGLGADVIADHHTGGVVPGETMPVKVGYVKAMLLDEFGNESQEIRFLAYLALTNSVNLLLGVKDMLERFTLHIDFANDDAYLQEIR</sequence>
<proteinExistence type="predicted"/>
<dbReference type="EMBL" id="PQXF01000005">
    <property type="protein sequence ID" value="PXF61449.1"/>
    <property type="molecule type" value="Genomic_DNA"/>
</dbReference>
<reference evidence="1" key="1">
    <citation type="submission" date="2018-01" db="EMBL/GenBank/DDBJ databases">
        <authorList>
            <person name="Krukenberg V."/>
        </authorList>
    </citation>
    <scope>NUCLEOTIDE SEQUENCE</scope>
    <source>
        <strain evidence="1">E20ANME2</strain>
    </source>
</reference>
<gene>
    <name evidence="1" type="ORF">C4B59_04225</name>
</gene>
<evidence type="ECO:0000313" key="2">
    <source>
        <dbReference type="Proteomes" id="UP000248329"/>
    </source>
</evidence>
<accession>A0AC61L4P0</accession>
<comment type="caution">
    <text evidence="1">The sequence shown here is derived from an EMBL/GenBank/DDBJ whole genome shotgun (WGS) entry which is preliminary data.</text>
</comment>
<evidence type="ECO:0000313" key="1">
    <source>
        <dbReference type="EMBL" id="PXF61449.1"/>
    </source>
</evidence>
<dbReference type="Proteomes" id="UP000248329">
    <property type="component" value="Unassembled WGS sequence"/>
</dbReference>
<name>A0AC61L4P0_9EURY</name>